<proteinExistence type="predicted"/>
<organism evidence="1 2">
    <name type="scientific">Actinomyces naeslundii</name>
    <dbReference type="NCBI Taxonomy" id="1655"/>
    <lineage>
        <taxon>Bacteria</taxon>
        <taxon>Bacillati</taxon>
        <taxon>Actinomycetota</taxon>
        <taxon>Actinomycetes</taxon>
        <taxon>Actinomycetales</taxon>
        <taxon>Actinomycetaceae</taxon>
        <taxon>Actinomyces</taxon>
    </lineage>
</organism>
<dbReference type="EMBL" id="MSKX01000016">
    <property type="protein sequence ID" value="OLO83857.1"/>
    <property type="molecule type" value="Genomic_DNA"/>
</dbReference>
<evidence type="ECO:0000313" key="1">
    <source>
        <dbReference type="EMBL" id="OLO83857.1"/>
    </source>
</evidence>
<reference evidence="1 2" key="1">
    <citation type="submission" date="2016-12" db="EMBL/GenBank/DDBJ databases">
        <title>Genomic comparison of strains in the 'Actinomyces naeslundii' group.</title>
        <authorList>
            <person name="Mughal S.R."/>
            <person name="Do T."/>
            <person name="Gilbert S.C."/>
            <person name="Witherden E.A."/>
            <person name="Didelot X."/>
            <person name="Beighton D."/>
        </authorList>
    </citation>
    <scope>NUCLEOTIDE SEQUENCE [LARGE SCALE GENOMIC DNA]</scope>
    <source>
        <strain evidence="1 2">WE6B-3</strain>
    </source>
</reference>
<accession>A0ABX3F0Q3</accession>
<evidence type="ECO:0000313" key="2">
    <source>
        <dbReference type="Proteomes" id="UP000186781"/>
    </source>
</evidence>
<dbReference type="RefSeq" id="WP_075409870.1">
    <property type="nucleotide sequence ID" value="NZ_MSKX01000016.1"/>
</dbReference>
<dbReference type="Pfam" id="PF14390">
    <property type="entry name" value="DUF4420"/>
    <property type="match status" value="1"/>
</dbReference>
<dbReference type="InterPro" id="IPR025534">
    <property type="entry name" value="DUF4420"/>
</dbReference>
<keyword evidence="2" id="KW-1185">Reference proteome</keyword>
<dbReference type="Proteomes" id="UP000186781">
    <property type="component" value="Unassembled WGS sequence"/>
</dbReference>
<protein>
    <recommendedName>
        <fullName evidence="3">PD-(D/E)XK motif protein</fullName>
    </recommendedName>
</protein>
<sequence length="354" mass="39529">MCGCVDNNATFEVLRNAVSAARQAEGRDRRYIHWVGDNRKLAYSRDHRGRLELFVSGEQLETRVDSVGRRMELDSWRGEAGRILRANRIVFPAGEHVDALFSAIMAELLRQGIEVDTQKAFSATEQLIALAFKGGGRSVNSVTGLAAELLLLEGLVKSHSFSDDEVSRVWRGYSRSSRDFVLGSTGVEVKATTQGLSRHHIQGWYQVEPGVSVGDDMFESRLFLLSVGVDWLPVGVEGLTIENVLMGMRRELPDDIWVGLVQSVCRYCDGNFIFDVNGAKSEEAFRRPFQVGFVRMYDLMHDRIDILRSADVHRHHHVVGDSVSFDIVLPEFIDGTNPISGWSAILDALTDSDV</sequence>
<evidence type="ECO:0008006" key="3">
    <source>
        <dbReference type="Google" id="ProtNLM"/>
    </source>
</evidence>
<comment type="caution">
    <text evidence="1">The sequence shown here is derived from an EMBL/GenBank/DDBJ whole genome shotgun (WGS) entry which is preliminary data.</text>
</comment>
<gene>
    <name evidence="1" type="ORF">BKH13_05475</name>
</gene>
<name>A0ABX3F0Q3_ACTNA</name>